<dbReference type="SUPFAM" id="SSF51735">
    <property type="entry name" value="NAD(P)-binding Rossmann-fold domains"/>
    <property type="match status" value="1"/>
</dbReference>
<sequence>MIGDDDVRVRAAGLDQSTLHLTFEQTAAVAVSALQALCDAGKVRAGQKVLIIGAGGGVGTFAVQSAKVFGADVTGVRDTAKTDPVRSIGADAVVDYTSADFADGEHHYDLIVDLAGNRSLPHLRRALTPRGTLVLCGGEGGGRWLGGTDRGPRAIMLSPFVRQ</sequence>
<dbReference type="Pfam" id="PF00107">
    <property type="entry name" value="ADH_zinc_N"/>
    <property type="match status" value="1"/>
</dbReference>
<dbReference type="EMBL" id="JBHSPA010000131">
    <property type="protein sequence ID" value="MFC5835536.1"/>
    <property type="molecule type" value="Genomic_DNA"/>
</dbReference>
<dbReference type="PANTHER" id="PTHR11695">
    <property type="entry name" value="ALCOHOL DEHYDROGENASE RELATED"/>
    <property type="match status" value="1"/>
</dbReference>
<dbReference type="Gene3D" id="3.40.50.720">
    <property type="entry name" value="NAD(P)-binding Rossmann-like Domain"/>
    <property type="match status" value="1"/>
</dbReference>
<dbReference type="PANTHER" id="PTHR11695:SF294">
    <property type="entry name" value="RETICULON-4-INTERACTING PROTEIN 1, MITOCHONDRIAL"/>
    <property type="match status" value="1"/>
</dbReference>
<comment type="caution">
    <text evidence="3">The sequence shown here is derived from an EMBL/GenBank/DDBJ whole genome shotgun (WGS) entry which is preliminary data.</text>
</comment>
<proteinExistence type="predicted"/>
<dbReference type="PROSITE" id="PS01162">
    <property type="entry name" value="QOR_ZETA_CRYSTAL"/>
    <property type="match status" value="1"/>
</dbReference>
<dbReference type="InterPro" id="IPR036291">
    <property type="entry name" value="NAD(P)-bd_dom_sf"/>
</dbReference>
<reference evidence="4" key="1">
    <citation type="journal article" date="2019" name="Int. J. Syst. Evol. Microbiol.">
        <title>The Global Catalogue of Microorganisms (GCM) 10K type strain sequencing project: providing services to taxonomists for standard genome sequencing and annotation.</title>
        <authorList>
            <consortium name="The Broad Institute Genomics Platform"/>
            <consortium name="The Broad Institute Genome Sequencing Center for Infectious Disease"/>
            <person name="Wu L."/>
            <person name="Ma J."/>
        </authorList>
    </citation>
    <scope>NUCLEOTIDE SEQUENCE [LARGE SCALE GENOMIC DNA]</scope>
    <source>
        <strain evidence="4">CCUG 53903</strain>
    </source>
</reference>
<protein>
    <submittedName>
        <fullName evidence="3">Zinc-binding dehydrogenase</fullName>
    </submittedName>
</protein>
<dbReference type="Proteomes" id="UP001596058">
    <property type="component" value="Unassembled WGS sequence"/>
</dbReference>
<dbReference type="RefSeq" id="WP_379524953.1">
    <property type="nucleotide sequence ID" value="NZ_JBHSPA010000131.1"/>
</dbReference>
<dbReference type="InterPro" id="IPR013149">
    <property type="entry name" value="ADH-like_C"/>
</dbReference>
<feature type="domain" description="Alcohol dehydrogenase-like C-terminal" evidence="2">
    <location>
        <begin position="57"/>
        <end position="139"/>
    </location>
</feature>
<keyword evidence="4" id="KW-1185">Reference proteome</keyword>
<keyword evidence="1" id="KW-0560">Oxidoreductase</keyword>
<name>A0ABW1DEM0_9ACTN</name>
<organism evidence="3 4">
    <name type="scientific">Nonomuraea insulae</name>
    <dbReference type="NCBI Taxonomy" id="1616787"/>
    <lineage>
        <taxon>Bacteria</taxon>
        <taxon>Bacillati</taxon>
        <taxon>Actinomycetota</taxon>
        <taxon>Actinomycetes</taxon>
        <taxon>Streptosporangiales</taxon>
        <taxon>Streptosporangiaceae</taxon>
        <taxon>Nonomuraea</taxon>
    </lineage>
</organism>
<dbReference type="InterPro" id="IPR050700">
    <property type="entry name" value="YIM1/Zinc_Alcohol_DH_Fams"/>
</dbReference>
<dbReference type="Gene3D" id="3.90.180.10">
    <property type="entry name" value="Medium-chain alcohol dehydrogenases, catalytic domain"/>
    <property type="match status" value="1"/>
</dbReference>
<dbReference type="InterPro" id="IPR002364">
    <property type="entry name" value="Quin_OxRdtase/zeta-crystal_CS"/>
</dbReference>
<gene>
    <name evidence="3" type="ORF">ACFPZ3_67945</name>
</gene>
<evidence type="ECO:0000313" key="4">
    <source>
        <dbReference type="Proteomes" id="UP001596058"/>
    </source>
</evidence>
<evidence type="ECO:0000256" key="1">
    <source>
        <dbReference type="ARBA" id="ARBA00023002"/>
    </source>
</evidence>
<accession>A0ABW1DEM0</accession>
<evidence type="ECO:0000313" key="3">
    <source>
        <dbReference type="EMBL" id="MFC5835536.1"/>
    </source>
</evidence>
<evidence type="ECO:0000259" key="2">
    <source>
        <dbReference type="Pfam" id="PF00107"/>
    </source>
</evidence>